<sequence length="492" mass="50916">MRLLVGFAAGLAAAAAYSVLQRVRCRRSAVPTAKDVAAIRATFRRVSARPNHGALGCIPPATHTKRGTLHTWNGGAERMLVVGGACSEIFGGPHLAKMLRPGLEYEAAVLAKVERGEPAAPLVQHTSTSLPPQLADFVEALEAQLPAFVRQADDWAVSLQVEGASAVSAAVEVLLQLQAARGNLERVGIAVADRSYHGPPSTSLGVPAKPLPPALSAAKPPQIVYPAPTPFSCTSDADVAALRAAWKGFFAQHGKGLGVVVVEPQWGSSCAAATWPKELLKEFIGLAHAAGALVVSDEVMCGLARHGEGGGKCFLSDAWGLQPDCLTFGKAVATGMFPLAGAIITRGAAALGADGRSVAQSHTYAASSPRALMAATLVLNSLAEFAPKVASSGAILGEELMKAEAASKGKLKSHGHGLMRGLLLERSLTGDARATAAASFKKHCLAAGVAPYFIPAGGAMFTPPYDVPEEQLREAGVKMCEAIRNVASELGW</sequence>
<accession>A0AB34JKV2</accession>
<dbReference type="PANTHER" id="PTHR43094:SF1">
    <property type="entry name" value="AMINOTRANSFERASE CLASS-III"/>
    <property type="match status" value="1"/>
</dbReference>
<dbReference type="EMBL" id="JBGBPQ010000007">
    <property type="protein sequence ID" value="KAL1521274.1"/>
    <property type="molecule type" value="Genomic_DNA"/>
</dbReference>
<dbReference type="SUPFAM" id="SSF53383">
    <property type="entry name" value="PLP-dependent transferases"/>
    <property type="match status" value="1"/>
</dbReference>
<evidence type="ECO:0000313" key="5">
    <source>
        <dbReference type="EMBL" id="KAL1521274.1"/>
    </source>
</evidence>
<reference evidence="5 6" key="1">
    <citation type="journal article" date="2024" name="Science">
        <title>Giant polyketide synthase enzymes in the biosynthesis of giant marine polyether toxins.</title>
        <authorList>
            <person name="Fallon T.R."/>
            <person name="Shende V.V."/>
            <person name="Wierzbicki I.H."/>
            <person name="Pendleton A.L."/>
            <person name="Watervoot N.F."/>
            <person name="Auber R.P."/>
            <person name="Gonzalez D.J."/>
            <person name="Wisecaver J.H."/>
            <person name="Moore B.S."/>
        </authorList>
    </citation>
    <scope>NUCLEOTIDE SEQUENCE [LARGE SCALE GENOMIC DNA]</scope>
    <source>
        <strain evidence="5 6">12B1</strain>
    </source>
</reference>
<dbReference type="Proteomes" id="UP001515480">
    <property type="component" value="Unassembled WGS sequence"/>
</dbReference>
<feature type="chain" id="PRO_5044199367" description="Ornithine aminotransferase" evidence="4">
    <location>
        <begin position="17"/>
        <end position="492"/>
    </location>
</feature>
<dbReference type="InterPro" id="IPR005814">
    <property type="entry name" value="Aminotrans_3"/>
</dbReference>
<dbReference type="AlphaFoldDB" id="A0AB34JKV2"/>
<organism evidence="5 6">
    <name type="scientific">Prymnesium parvum</name>
    <name type="common">Toxic golden alga</name>
    <dbReference type="NCBI Taxonomy" id="97485"/>
    <lineage>
        <taxon>Eukaryota</taxon>
        <taxon>Haptista</taxon>
        <taxon>Haptophyta</taxon>
        <taxon>Prymnesiophyceae</taxon>
        <taxon>Prymnesiales</taxon>
        <taxon>Prymnesiaceae</taxon>
        <taxon>Prymnesium</taxon>
    </lineage>
</organism>
<keyword evidence="2 3" id="KW-0663">Pyridoxal phosphate</keyword>
<dbReference type="InterPro" id="IPR015422">
    <property type="entry name" value="PyrdxlP-dep_Trfase_small"/>
</dbReference>
<dbReference type="PANTHER" id="PTHR43094">
    <property type="entry name" value="AMINOTRANSFERASE"/>
    <property type="match status" value="1"/>
</dbReference>
<dbReference type="InterPro" id="IPR015424">
    <property type="entry name" value="PyrdxlP-dep_Trfase"/>
</dbReference>
<evidence type="ECO:0008006" key="7">
    <source>
        <dbReference type="Google" id="ProtNLM"/>
    </source>
</evidence>
<dbReference type="InterPro" id="IPR049704">
    <property type="entry name" value="Aminotrans_3_PPA_site"/>
</dbReference>
<dbReference type="GO" id="GO:0030170">
    <property type="term" value="F:pyridoxal phosphate binding"/>
    <property type="evidence" value="ECO:0007669"/>
    <property type="project" value="InterPro"/>
</dbReference>
<dbReference type="GO" id="GO:0008483">
    <property type="term" value="F:transaminase activity"/>
    <property type="evidence" value="ECO:0007669"/>
    <property type="project" value="InterPro"/>
</dbReference>
<gene>
    <name evidence="5" type="ORF">AB1Y20_020943</name>
</gene>
<feature type="signal peptide" evidence="4">
    <location>
        <begin position="1"/>
        <end position="16"/>
    </location>
</feature>
<dbReference type="InterPro" id="IPR015421">
    <property type="entry name" value="PyrdxlP-dep_Trfase_major"/>
</dbReference>
<protein>
    <recommendedName>
        <fullName evidence="7">Ornithine aminotransferase</fullName>
    </recommendedName>
</protein>
<keyword evidence="4" id="KW-0732">Signal</keyword>
<comment type="caution">
    <text evidence="5">The sequence shown here is derived from an EMBL/GenBank/DDBJ whole genome shotgun (WGS) entry which is preliminary data.</text>
</comment>
<evidence type="ECO:0000256" key="3">
    <source>
        <dbReference type="RuleBase" id="RU003560"/>
    </source>
</evidence>
<evidence type="ECO:0000313" key="6">
    <source>
        <dbReference type="Proteomes" id="UP001515480"/>
    </source>
</evidence>
<dbReference type="Gene3D" id="3.90.1150.10">
    <property type="entry name" value="Aspartate Aminotransferase, domain 1"/>
    <property type="match status" value="1"/>
</dbReference>
<keyword evidence="6" id="KW-1185">Reference proteome</keyword>
<comment type="similarity">
    <text evidence="1 3">Belongs to the class-III pyridoxal-phosphate-dependent aminotransferase family.</text>
</comment>
<evidence type="ECO:0000256" key="4">
    <source>
        <dbReference type="SAM" id="SignalP"/>
    </source>
</evidence>
<dbReference type="Gene3D" id="3.40.640.10">
    <property type="entry name" value="Type I PLP-dependent aspartate aminotransferase-like (Major domain)"/>
    <property type="match status" value="1"/>
</dbReference>
<evidence type="ECO:0000256" key="2">
    <source>
        <dbReference type="ARBA" id="ARBA00022898"/>
    </source>
</evidence>
<dbReference type="Pfam" id="PF00202">
    <property type="entry name" value="Aminotran_3"/>
    <property type="match status" value="1"/>
</dbReference>
<name>A0AB34JKV2_PRYPA</name>
<dbReference type="PROSITE" id="PS00600">
    <property type="entry name" value="AA_TRANSFER_CLASS_3"/>
    <property type="match status" value="1"/>
</dbReference>
<evidence type="ECO:0000256" key="1">
    <source>
        <dbReference type="ARBA" id="ARBA00008954"/>
    </source>
</evidence>
<proteinExistence type="inferred from homology"/>